<dbReference type="Gene3D" id="3.40.50.10350">
    <property type="entry name" value="Glycerate kinase, domain 1"/>
    <property type="match status" value="1"/>
</dbReference>
<evidence type="ECO:0000256" key="3">
    <source>
        <dbReference type="ARBA" id="ARBA00022777"/>
    </source>
</evidence>
<evidence type="ECO:0000313" key="5">
    <source>
        <dbReference type="EMBL" id="MDV6282010.1"/>
    </source>
</evidence>
<gene>
    <name evidence="5" type="ORF">R3Q59_16015</name>
</gene>
<proteinExistence type="inferred from homology"/>
<dbReference type="RefSeq" id="WP_317568883.1">
    <property type="nucleotide sequence ID" value="NZ_JAWLKA010000008.1"/>
</dbReference>
<name>A0ABU4CFF7_RHOJO</name>
<dbReference type="GO" id="GO:0008887">
    <property type="term" value="F:glycerate kinase activity"/>
    <property type="evidence" value="ECO:0007669"/>
    <property type="project" value="UniProtKB-EC"/>
</dbReference>
<dbReference type="PANTHER" id="PTHR21599">
    <property type="entry name" value="GLYCERATE KINASE"/>
    <property type="match status" value="1"/>
</dbReference>
<organism evidence="5 6">
    <name type="scientific">Rhodococcus jostii</name>
    <dbReference type="NCBI Taxonomy" id="132919"/>
    <lineage>
        <taxon>Bacteria</taxon>
        <taxon>Bacillati</taxon>
        <taxon>Actinomycetota</taxon>
        <taxon>Actinomycetes</taxon>
        <taxon>Mycobacteriales</taxon>
        <taxon>Nocardiaceae</taxon>
        <taxon>Rhodococcus</taxon>
    </lineage>
</organism>
<accession>A0ABU4CFF7</accession>
<dbReference type="NCBIfam" id="TIGR00045">
    <property type="entry name" value="glycerate kinase"/>
    <property type="match status" value="1"/>
</dbReference>
<reference evidence="5 6" key="1">
    <citation type="submission" date="2023-10" db="EMBL/GenBank/DDBJ databases">
        <title>Development of a sustainable strategy for remediation of hydrocarbon-contaminated territories based on the waste exchange concept.</title>
        <authorList>
            <person name="Krivoruchko A."/>
        </authorList>
    </citation>
    <scope>NUCLEOTIDE SEQUENCE [LARGE SCALE GENOMIC DNA]</scope>
    <source>
        <strain evidence="5 6">IEGM 60</strain>
    </source>
</reference>
<dbReference type="PANTHER" id="PTHR21599:SF0">
    <property type="entry name" value="GLYCERATE KINASE"/>
    <property type="match status" value="1"/>
</dbReference>
<dbReference type="Gene3D" id="3.90.1510.10">
    <property type="entry name" value="Glycerate kinase, domain 2"/>
    <property type="match status" value="1"/>
</dbReference>
<keyword evidence="6" id="KW-1185">Reference proteome</keyword>
<comment type="caution">
    <text evidence="5">The sequence shown here is derived from an EMBL/GenBank/DDBJ whole genome shotgun (WGS) entry which is preliminary data.</text>
</comment>
<dbReference type="EC" id="2.7.1.31" evidence="5"/>
<dbReference type="PIRSF" id="PIRSF006078">
    <property type="entry name" value="GlxK"/>
    <property type="match status" value="1"/>
</dbReference>
<sequence length="407" mass="40911">MSTPSVLRATGHVVVAPDKFKGSATAACAAAAVARGLRSAAPNLTVVEFPIADGGEGTVEVMIRQGYTAVTCPVTGPLQQTLTATYALRGDTAVIEMASAAGLSHLGHHGPTPTTARTASTRGVGQLMVDALDRGAQRIVLGVGGSASTDGGAGALSALGARILDADGDPLYPCGQDLAAADVLDVDSLDPRLRDIEVIVACDVDNPLTGRHGAAAVYGPQKGADPHTVARLDHALGRWADVVEQAVGRDVRDRPGVGAAGGLAFAMAAILGARLTSGIDLLLELTSFSEVVRGAACVVVGEGSLDGQSLRGKGPVGVARAARQVGVPAVAVAGRCVVTADDARAAGLDAVYTLTDLEPDESRCMANAESLLEQAGAGIAHGRWSSRPARRLGTIGADAAPAPTPTP</sequence>
<keyword evidence="3 4" id="KW-0418">Kinase</keyword>
<dbReference type="Pfam" id="PF02595">
    <property type="entry name" value="Gly_kinase"/>
    <property type="match status" value="1"/>
</dbReference>
<keyword evidence="2 4" id="KW-0808">Transferase</keyword>
<dbReference type="InterPro" id="IPR004381">
    <property type="entry name" value="Glycerate_kinase"/>
</dbReference>
<dbReference type="InterPro" id="IPR018197">
    <property type="entry name" value="Glycerate_kinase_RE-like"/>
</dbReference>
<evidence type="ECO:0000256" key="4">
    <source>
        <dbReference type="PIRNR" id="PIRNR006078"/>
    </source>
</evidence>
<dbReference type="EMBL" id="JAWLKA010000008">
    <property type="protein sequence ID" value="MDV6282010.1"/>
    <property type="molecule type" value="Genomic_DNA"/>
</dbReference>
<dbReference type="SUPFAM" id="SSF110738">
    <property type="entry name" value="Glycerate kinase I"/>
    <property type="match status" value="1"/>
</dbReference>
<dbReference type="InterPro" id="IPR018193">
    <property type="entry name" value="Glyc_kinase_flavodox-like_fold"/>
</dbReference>
<dbReference type="InterPro" id="IPR036129">
    <property type="entry name" value="Glycerate_kinase_sf"/>
</dbReference>
<protein>
    <submittedName>
        <fullName evidence="5">Glycerate kinase</fullName>
        <ecNumber evidence="5">2.7.1.31</ecNumber>
    </submittedName>
</protein>
<dbReference type="Proteomes" id="UP001185737">
    <property type="component" value="Unassembled WGS sequence"/>
</dbReference>
<evidence type="ECO:0000256" key="2">
    <source>
        <dbReference type="ARBA" id="ARBA00022679"/>
    </source>
</evidence>
<evidence type="ECO:0000256" key="1">
    <source>
        <dbReference type="ARBA" id="ARBA00006284"/>
    </source>
</evidence>
<comment type="similarity">
    <text evidence="1 4">Belongs to the glycerate kinase type-1 family.</text>
</comment>
<evidence type="ECO:0000313" key="6">
    <source>
        <dbReference type="Proteomes" id="UP001185737"/>
    </source>
</evidence>